<sequence>MRLHIDDFYLHHEIAQDISITYLSKTDNIIQVPILCTFKNFPWFTYSIHVTAWQLRLSSSFSIKPAAIYYRT</sequence>
<accession>A0AAV5LJG9</accession>
<dbReference type="Proteomes" id="UP001054252">
    <property type="component" value="Unassembled WGS sequence"/>
</dbReference>
<organism evidence="1 2">
    <name type="scientific">Rubroshorea leprosula</name>
    <dbReference type="NCBI Taxonomy" id="152421"/>
    <lineage>
        <taxon>Eukaryota</taxon>
        <taxon>Viridiplantae</taxon>
        <taxon>Streptophyta</taxon>
        <taxon>Embryophyta</taxon>
        <taxon>Tracheophyta</taxon>
        <taxon>Spermatophyta</taxon>
        <taxon>Magnoliopsida</taxon>
        <taxon>eudicotyledons</taxon>
        <taxon>Gunneridae</taxon>
        <taxon>Pentapetalae</taxon>
        <taxon>rosids</taxon>
        <taxon>malvids</taxon>
        <taxon>Malvales</taxon>
        <taxon>Dipterocarpaceae</taxon>
        <taxon>Rubroshorea</taxon>
    </lineage>
</organism>
<reference evidence="1 2" key="1">
    <citation type="journal article" date="2021" name="Commun. Biol.">
        <title>The genome of Shorea leprosula (Dipterocarpaceae) highlights the ecological relevance of drought in aseasonal tropical rainforests.</title>
        <authorList>
            <person name="Ng K.K.S."/>
            <person name="Kobayashi M.J."/>
            <person name="Fawcett J.A."/>
            <person name="Hatakeyama M."/>
            <person name="Paape T."/>
            <person name="Ng C.H."/>
            <person name="Ang C.C."/>
            <person name="Tnah L.H."/>
            <person name="Lee C.T."/>
            <person name="Nishiyama T."/>
            <person name="Sese J."/>
            <person name="O'Brien M.J."/>
            <person name="Copetti D."/>
            <person name="Mohd Noor M.I."/>
            <person name="Ong R.C."/>
            <person name="Putra M."/>
            <person name="Sireger I.Z."/>
            <person name="Indrioko S."/>
            <person name="Kosugi Y."/>
            <person name="Izuno A."/>
            <person name="Isagi Y."/>
            <person name="Lee S.L."/>
            <person name="Shimizu K.K."/>
        </authorList>
    </citation>
    <scope>NUCLEOTIDE SEQUENCE [LARGE SCALE GENOMIC DNA]</scope>
    <source>
        <strain evidence="1">214</strain>
    </source>
</reference>
<dbReference type="AlphaFoldDB" id="A0AAV5LJG9"/>
<evidence type="ECO:0000313" key="1">
    <source>
        <dbReference type="EMBL" id="GKV37274.1"/>
    </source>
</evidence>
<proteinExistence type="predicted"/>
<evidence type="ECO:0000313" key="2">
    <source>
        <dbReference type="Proteomes" id="UP001054252"/>
    </source>
</evidence>
<keyword evidence="2" id="KW-1185">Reference proteome</keyword>
<dbReference type="EMBL" id="BPVZ01000121">
    <property type="protein sequence ID" value="GKV37274.1"/>
    <property type="molecule type" value="Genomic_DNA"/>
</dbReference>
<comment type="caution">
    <text evidence="1">The sequence shown here is derived from an EMBL/GenBank/DDBJ whole genome shotgun (WGS) entry which is preliminary data.</text>
</comment>
<name>A0AAV5LJG9_9ROSI</name>
<gene>
    <name evidence="1" type="ORF">SLEP1_g45322</name>
</gene>
<protein>
    <submittedName>
        <fullName evidence="1">Uncharacterized protein</fullName>
    </submittedName>
</protein>